<keyword evidence="1" id="KW-0812">Transmembrane</keyword>
<keyword evidence="1" id="KW-0472">Membrane</keyword>
<name>A0A9P7DJ07_9AGAM</name>
<keyword evidence="1" id="KW-1133">Transmembrane helix</keyword>
<dbReference type="EMBL" id="JABBWG010000247">
    <property type="protein sequence ID" value="KAG1796591.1"/>
    <property type="molecule type" value="Genomic_DNA"/>
</dbReference>
<evidence type="ECO:0000313" key="3">
    <source>
        <dbReference type="Proteomes" id="UP000807769"/>
    </source>
</evidence>
<dbReference type="Proteomes" id="UP000807769">
    <property type="component" value="Unassembled WGS sequence"/>
</dbReference>
<comment type="caution">
    <text evidence="2">The sequence shown here is derived from an EMBL/GenBank/DDBJ whole genome shotgun (WGS) entry which is preliminary data.</text>
</comment>
<protein>
    <submittedName>
        <fullName evidence="2">Uncharacterized protein</fullName>
    </submittedName>
</protein>
<dbReference type="GeneID" id="64637197"/>
<feature type="transmembrane region" description="Helical" evidence="1">
    <location>
        <begin position="45"/>
        <end position="74"/>
    </location>
</feature>
<dbReference type="RefSeq" id="XP_041185381.1">
    <property type="nucleotide sequence ID" value="XM_041343181.1"/>
</dbReference>
<reference evidence="2" key="1">
    <citation type="journal article" date="2020" name="New Phytol.">
        <title>Comparative genomics reveals dynamic genome evolution in host specialist ectomycorrhizal fungi.</title>
        <authorList>
            <person name="Lofgren L.A."/>
            <person name="Nguyen N.H."/>
            <person name="Vilgalys R."/>
            <person name="Ruytinx J."/>
            <person name="Liao H.L."/>
            <person name="Branco S."/>
            <person name="Kuo A."/>
            <person name="LaButti K."/>
            <person name="Lipzen A."/>
            <person name="Andreopoulos W."/>
            <person name="Pangilinan J."/>
            <person name="Riley R."/>
            <person name="Hundley H."/>
            <person name="Na H."/>
            <person name="Barry K."/>
            <person name="Grigoriev I.V."/>
            <person name="Stajich J.E."/>
            <person name="Kennedy P.G."/>
        </authorList>
    </citation>
    <scope>NUCLEOTIDE SEQUENCE</scope>
    <source>
        <strain evidence="2">MN1</strain>
    </source>
</reference>
<evidence type="ECO:0000256" key="1">
    <source>
        <dbReference type="SAM" id="Phobius"/>
    </source>
</evidence>
<evidence type="ECO:0000313" key="2">
    <source>
        <dbReference type="EMBL" id="KAG1796591.1"/>
    </source>
</evidence>
<sequence>MKACLRCLVFLLGCTSPWCFTRYLALEHFTLFWIDADLWWQVYRFSILVLLSYRPLFTSSSLPFSILAGSYITLAFRPLARPRTLDWRLA</sequence>
<proteinExistence type="predicted"/>
<gene>
    <name evidence="2" type="ORF">BJ212DRAFT_431663</name>
</gene>
<organism evidence="2 3">
    <name type="scientific">Suillus subaureus</name>
    <dbReference type="NCBI Taxonomy" id="48587"/>
    <lineage>
        <taxon>Eukaryota</taxon>
        <taxon>Fungi</taxon>
        <taxon>Dikarya</taxon>
        <taxon>Basidiomycota</taxon>
        <taxon>Agaricomycotina</taxon>
        <taxon>Agaricomycetes</taxon>
        <taxon>Agaricomycetidae</taxon>
        <taxon>Boletales</taxon>
        <taxon>Suillineae</taxon>
        <taxon>Suillaceae</taxon>
        <taxon>Suillus</taxon>
    </lineage>
</organism>
<dbReference type="AlphaFoldDB" id="A0A9P7DJ07"/>
<accession>A0A9P7DJ07</accession>
<keyword evidence="3" id="KW-1185">Reference proteome</keyword>